<organism evidence="2 3">
    <name type="scientific">Elysia marginata</name>
    <dbReference type="NCBI Taxonomy" id="1093978"/>
    <lineage>
        <taxon>Eukaryota</taxon>
        <taxon>Metazoa</taxon>
        <taxon>Spiralia</taxon>
        <taxon>Lophotrochozoa</taxon>
        <taxon>Mollusca</taxon>
        <taxon>Gastropoda</taxon>
        <taxon>Heterobranchia</taxon>
        <taxon>Euthyneura</taxon>
        <taxon>Panpulmonata</taxon>
        <taxon>Sacoglossa</taxon>
        <taxon>Placobranchoidea</taxon>
        <taxon>Plakobranchidae</taxon>
        <taxon>Elysia</taxon>
    </lineage>
</organism>
<evidence type="ECO:0000313" key="3">
    <source>
        <dbReference type="Proteomes" id="UP000762676"/>
    </source>
</evidence>
<dbReference type="AlphaFoldDB" id="A0AAV4H3G9"/>
<dbReference type="EMBL" id="BMAT01001790">
    <property type="protein sequence ID" value="GFR92587.1"/>
    <property type="molecule type" value="Genomic_DNA"/>
</dbReference>
<dbReference type="Proteomes" id="UP000762676">
    <property type="component" value="Unassembled WGS sequence"/>
</dbReference>
<evidence type="ECO:0000256" key="1">
    <source>
        <dbReference type="SAM" id="Phobius"/>
    </source>
</evidence>
<protein>
    <submittedName>
        <fullName evidence="2">Delta-like protein 2</fullName>
    </submittedName>
</protein>
<proteinExistence type="predicted"/>
<comment type="caution">
    <text evidence="2">The sequence shown here is derived from an EMBL/GenBank/DDBJ whole genome shotgun (WGS) entry which is preliminary data.</text>
</comment>
<feature type="transmembrane region" description="Helical" evidence="1">
    <location>
        <begin position="20"/>
        <end position="38"/>
    </location>
</feature>
<keyword evidence="1" id="KW-1133">Transmembrane helix</keyword>
<feature type="transmembrane region" description="Helical" evidence="1">
    <location>
        <begin position="257"/>
        <end position="279"/>
    </location>
</feature>
<keyword evidence="1" id="KW-0812">Transmembrane</keyword>
<accession>A0AAV4H3G9</accession>
<gene>
    <name evidence="2" type="ORF">ElyMa_000871400</name>
</gene>
<evidence type="ECO:0000313" key="2">
    <source>
        <dbReference type="EMBL" id="GFR92587.1"/>
    </source>
</evidence>
<sequence length="300" mass="33774">MQSIDEEEMTQTATAQSATSAAFFVFLALLALCDLVLLGHRMCRAWTTAKLCVYGFPEYFRENKGTLHSTISTTFFPKIVGAIATCVVMVCVLQLSNQYFTVQELERAGLYHSAEQYVDLQTSLTNARLSGHAAHINTLHFPAFQASVSGHLTRHQTVLTAYREQLLGLQNLSTRMYCEHLKAIDLETDCDKIPDLGRDTQSEAWDNMANMVHACKFYPVVPRLYVRGQDKHSPTSAVHIEAVLESLRNIIFLTARLVTIFLVTVVLKELICAVAWIFLQRSGAMRIRVIVERDQDEALQ</sequence>
<reference evidence="2 3" key="1">
    <citation type="journal article" date="2021" name="Elife">
        <title>Chloroplast acquisition without the gene transfer in kleptoplastic sea slugs, Plakobranchus ocellatus.</title>
        <authorList>
            <person name="Maeda T."/>
            <person name="Takahashi S."/>
            <person name="Yoshida T."/>
            <person name="Shimamura S."/>
            <person name="Takaki Y."/>
            <person name="Nagai Y."/>
            <person name="Toyoda A."/>
            <person name="Suzuki Y."/>
            <person name="Arimoto A."/>
            <person name="Ishii H."/>
            <person name="Satoh N."/>
            <person name="Nishiyama T."/>
            <person name="Hasebe M."/>
            <person name="Maruyama T."/>
            <person name="Minagawa J."/>
            <person name="Obokata J."/>
            <person name="Shigenobu S."/>
        </authorList>
    </citation>
    <scope>NUCLEOTIDE SEQUENCE [LARGE SCALE GENOMIC DNA]</scope>
</reference>
<name>A0AAV4H3G9_9GAST</name>
<feature type="transmembrane region" description="Helical" evidence="1">
    <location>
        <begin position="75"/>
        <end position="95"/>
    </location>
</feature>
<keyword evidence="1" id="KW-0472">Membrane</keyword>
<keyword evidence="3" id="KW-1185">Reference proteome</keyword>